<organism evidence="13 14">
    <name type="scientific">Leucosporidium creatinivorum</name>
    <dbReference type="NCBI Taxonomy" id="106004"/>
    <lineage>
        <taxon>Eukaryota</taxon>
        <taxon>Fungi</taxon>
        <taxon>Dikarya</taxon>
        <taxon>Basidiomycota</taxon>
        <taxon>Pucciniomycotina</taxon>
        <taxon>Microbotryomycetes</taxon>
        <taxon>Leucosporidiales</taxon>
        <taxon>Leucosporidium</taxon>
    </lineage>
</organism>
<dbReference type="Proteomes" id="UP000193467">
    <property type="component" value="Unassembled WGS sequence"/>
</dbReference>
<proteinExistence type="inferred from homology"/>
<comment type="caution">
    <text evidence="13">The sequence shown here is derived from an EMBL/GenBank/DDBJ whole genome shotgun (WGS) entry which is preliminary data.</text>
</comment>
<dbReference type="GO" id="GO:0015677">
    <property type="term" value="P:copper ion import"/>
    <property type="evidence" value="ECO:0007669"/>
    <property type="project" value="TreeGrafter"/>
</dbReference>
<dbReference type="InterPro" id="IPR013121">
    <property type="entry name" value="Fe_red_NAD-bd_6"/>
</dbReference>
<dbReference type="PROSITE" id="PS51384">
    <property type="entry name" value="FAD_FR"/>
    <property type="match status" value="1"/>
</dbReference>
<protein>
    <submittedName>
        <fullName evidence="13">Ferric reductase NAD binding domain-domain-containing protein</fullName>
    </submittedName>
</protein>
<dbReference type="GO" id="GO:0000293">
    <property type="term" value="F:ferric-chelate reductase activity"/>
    <property type="evidence" value="ECO:0007669"/>
    <property type="project" value="UniProtKB-ARBA"/>
</dbReference>
<dbReference type="SUPFAM" id="SSF52343">
    <property type="entry name" value="Ferredoxin reductase-like, C-terminal NADP-linked domain"/>
    <property type="match status" value="1"/>
</dbReference>
<accession>A0A1Y2F2G3</accession>
<evidence type="ECO:0000256" key="5">
    <source>
        <dbReference type="ARBA" id="ARBA00022982"/>
    </source>
</evidence>
<evidence type="ECO:0000256" key="3">
    <source>
        <dbReference type="ARBA" id="ARBA00022448"/>
    </source>
</evidence>
<dbReference type="InterPro" id="IPR013130">
    <property type="entry name" value="Fe3_Rdtase_TM_dom"/>
</dbReference>
<keyword evidence="3" id="KW-0813">Transport</keyword>
<feature type="transmembrane region" description="Helical" evidence="11">
    <location>
        <begin position="291"/>
        <end position="311"/>
    </location>
</feature>
<dbReference type="InParanoid" id="A0A1Y2F2G3"/>
<evidence type="ECO:0000256" key="4">
    <source>
        <dbReference type="ARBA" id="ARBA00022692"/>
    </source>
</evidence>
<dbReference type="EMBL" id="MCGR01000030">
    <property type="protein sequence ID" value="ORY78061.1"/>
    <property type="molecule type" value="Genomic_DNA"/>
</dbReference>
<dbReference type="PANTHER" id="PTHR32361">
    <property type="entry name" value="FERRIC/CUPRIC REDUCTASE TRANSMEMBRANE COMPONENT"/>
    <property type="match status" value="1"/>
</dbReference>
<dbReference type="GO" id="GO:0005886">
    <property type="term" value="C:plasma membrane"/>
    <property type="evidence" value="ECO:0007669"/>
    <property type="project" value="TreeGrafter"/>
</dbReference>
<evidence type="ECO:0000313" key="14">
    <source>
        <dbReference type="Proteomes" id="UP000193467"/>
    </source>
</evidence>
<dbReference type="AlphaFoldDB" id="A0A1Y2F2G3"/>
<dbReference type="GO" id="GO:0006879">
    <property type="term" value="P:intracellular iron ion homeostasis"/>
    <property type="evidence" value="ECO:0007669"/>
    <property type="project" value="TreeGrafter"/>
</dbReference>
<dbReference type="InterPro" id="IPR051410">
    <property type="entry name" value="Ferric/Cupric_Reductase"/>
</dbReference>
<evidence type="ECO:0000256" key="10">
    <source>
        <dbReference type="ARBA" id="ARBA00023180"/>
    </source>
</evidence>
<dbReference type="InterPro" id="IPR017927">
    <property type="entry name" value="FAD-bd_FR_type"/>
</dbReference>
<keyword evidence="6 11" id="KW-1133">Transmembrane helix</keyword>
<name>A0A1Y2F2G3_9BASI</name>
<feature type="transmembrane region" description="Helical" evidence="11">
    <location>
        <begin position="147"/>
        <end position="170"/>
    </location>
</feature>
<feature type="transmembrane region" description="Helical" evidence="11">
    <location>
        <begin position="220"/>
        <end position="238"/>
    </location>
</feature>
<dbReference type="Pfam" id="PF08030">
    <property type="entry name" value="NAD_binding_6"/>
    <property type="match status" value="1"/>
</dbReference>
<evidence type="ECO:0000256" key="9">
    <source>
        <dbReference type="ARBA" id="ARBA00023136"/>
    </source>
</evidence>
<evidence type="ECO:0000256" key="11">
    <source>
        <dbReference type="SAM" id="Phobius"/>
    </source>
</evidence>
<keyword evidence="10" id="KW-0325">Glycoprotein</keyword>
<dbReference type="Pfam" id="PF08022">
    <property type="entry name" value="FAD_binding_8"/>
    <property type="match status" value="1"/>
</dbReference>
<evidence type="ECO:0000256" key="8">
    <source>
        <dbReference type="ARBA" id="ARBA00023065"/>
    </source>
</evidence>
<keyword evidence="9 11" id="KW-0472">Membrane</keyword>
<evidence type="ECO:0000256" key="6">
    <source>
        <dbReference type="ARBA" id="ARBA00022989"/>
    </source>
</evidence>
<sequence>MSPLLASSAGRKAYTPRPIGLTPAIPHHTRSLSPSLSQKALSRRIILLYNLVLLAFVLLLTLRHLVLIVQRRRRSRMVKKEIAEEVERSVKSLEEKKAGWWGEEKEVEIEVKSVKRREGACCRMERWATGQLEDKWYWCGLENPLQVGIFLGLFALNVGFTLWGTVIYVGEHTSSNNPIHSAALRAGYLSVANLPLLIAMTGRNGVVQFLTGIEYQHLRFVHKLMAIWMALFAVIHTVDASVAETQWFGGAGVASMYLHTYLGQTGLAMIAGLLCILLFSLRAVRNRFYELFIVTHVVGAILILVGLFYHIPALRPWVWAPIAIWAFERTARLLQFLSIHLLTRFNLRSPLRKANATLVDGAIILRVPFKGAWGSGQHAYLSFPGMALGQSHPFSIANVPSDFNATEEKDTHEMLFVLGVRGGVTATIAKYLEGFSSKSAELMVGVEGPYGGDSKVQHYEDILFVGGGTGITHLSSMMADAVQKATKSKSCTTRIKLIWVIQSVGQSSWIISDLLDIVAKAQDARVAISLDFHITRGPLNAFSSSSNFSSCLPTRNNSVADLDELPNRAPNRNNSVDSMASFESFQSLDSLYHPRPNFWAHSRRPSAVCETHLDLLLDAGAAAAMHKGRPKLPQAIASFVESAGKSTLVVVCGPPKMAKEVASESAKLSVLHPVTVQAAVFEC</sequence>
<keyword evidence="8" id="KW-0406">Ion transport</keyword>
<evidence type="ECO:0000256" key="1">
    <source>
        <dbReference type="ARBA" id="ARBA00004141"/>
    </source>
</evidence>
<dbReference type="Gene3D" id="3.40.50.80">
    <property type="entry name" value="Nucleotide-binding domain of ferredoxin-NADP reductase (FNR) module"/>
    <property type="match status" value="1"/>
</dbReference>
<feature type="transmembrane region" description="Helical" evidence="11">
    <location>
        <begin position="182"/>
        <end position="199"/>
    </location>
</feature>
<dbReference type="OrthoDB" id="4494341at2759"/>
<evidence type="ECO:0000313" key="13">
    <source>
        <dbReference type="EMBL" id="ORY78061.1"/>
    </source>
</evidence>
<dbReference type="Pfam" id="PF01794">
    <property type="entry name" value="Ferric_reduct"/>
    <property type="match status" value="1"/>
</dbReference>
<dbReference type="CDD" id="cd06186">
    <property type="entry name" value="NOX_Duox_like_FAD_NADP"/>
    <property type="match status" value="1"/>
</dbReference>
<dbReference type="PANTHER" id="PTHR32361:SF9">
    <property type="entry name" value="FERRIC REDUCTASE TRANSMEMBRANE COMPONENT 3-RELATED"/>
    <property type="match status" value="1"/>
</dbReference>
<evidence type="ECO:0000256" key="7">
    <source>
        <dbReference type="ARBA" id="ARBA00023002"/>
    </source>
</evidence>
<reference evidence="13 14" key="1">
    <citation type="submission" date="2016-07" db="EMBL/GenBank/DDBJ databases">
        <title>Pervasive Adenine N6-methylation of Active Genes in Fungi.</title>
        <authorList>
            <consortium name="DOE Joint Genome Institute"/>
            <person name="Mondo S.J."/>
            <person name="Dannebaum R.O."/>
            <person name="Kuo R.C."/>
            <person name="Labutti K."/>
            <person name="Haridas S."/>
            <person name="Kuo A."/>
            <person name="Salamov A."/>
            <person name="Ahrendt S.R."/>
            <person name="Lipzen A."/>
            <person name="Sullivan W."/>
            <person name="Andreopoulos W.B."/>
            <person name="Clum A."/>
            <person name="Lindquist E."/>
            <person name="Daum C."/>
            <person name="Ramamoorthy G.K."/>
            <person name="Gryganskyi A."/>
            <person name="Culley D."/>
            <person name="Magnuson J.K."/>
            <person name="James T.Y."/>
            <person name="O'Malley M.A."/>
            <person name="Stajich J.E."/>
            <person name="Spatafora J.W."/>
            <person name="Visel A."/>
            <person name="Grigoriev I.V."/>
        </authorList>
    </citation>
    <scope>NUCLEOTIDE SEQUENCE [LARGE SCALE GENOMIC DNA]</scope>
    <source>
        <strain evidence="13 14">62-1032</strain>
    </source>
</reference>
<evidence type="ECO:0000259" key="12">
    <source>
        <dbReference type="PROSITE" id="PS51384"/>
    </source>
</evidence>
<dbReference type="SFLD" id="SFLDG01168">
    <property type="entry name" value="Ferric_reductase_subgroup_(FRE"/>
    <property type="match status" value="1"/>
</dbReference>
<evidence type="ECO:0000256" key="2">
    <source>
        <dbReference type="ARBA" id="ARBA00006278"/>
    </source>
</evidence>
<dbReference type="SFLD" id="SFLDS00052">
    <property type="entry name" value="Ferric_Reductase_Domain"/>
    <property type="match status" value="1"/>
</dbReference>
<dbReference type="InterPro" id="IPR039261">
    <property type="entry name" value="FNR_nucleotide-bd"/>
</dbReference>
<feature type="transmembrane region" description="Helical" evidence="11">
    <location>
        <begin position="258"/>
        <end position="279"/>
    </location>
</feature>
<keyword evidence="7" id="KW-0560">Oxidoreductase</keyword>
<keyword evidence="14" id="KW-1185">Reference proteome</keyword>
<feature type="transmembrane region" description="Helical" evidence="11">
    <location>
        <begin position="46"/>
        <end position="69"/>
    </location>
</feature>
<comment type="subcellular location">
    <subcellularLocation>
        <location evidence="1">Membrane</location>
        <topology evidence="1">Multi-pass membrane protein</topology>
    </subcellularLocation>
</comment>
<gene>
    <name evidence="13" type="ORF">BCR35DRAFT_305225</name>
</gene>
<dbReference type="InterPro" id="IPR013112">
    <property type="entry name" value="FAD-bd_8"/>
</dbReference>
<dbReference type="STRING" id="106004.A0A1Y2F2G3"/>
<comment type="similarity">
    <text evidence="2">Belongs to the ferric reductase (FRE) family.</text>
</comment>
<feature type="domain" description="FAD-binding FR-type" evidence="12">
    <location>
        <begin position="323"/>
        <end position="456"/>
    </location>
</feature>
<keyword evidence="4 11" id="KW-0812">Transmembrane</keyword>
<dbReference type="GO" id="GO:0006826">
    <property type="term" value="P:iron ion transport"/>
    <property type="evidence" value="ECO:0007669"/>
    <property type="project" value="TreeGrafter"/>
</dbReference>
<keyword evidence="5" id="KW-0249">Electron transport</keyword>